<reference evidence="1" key="1">
    <citation type="submission" date="2020-06" db="EMBL/GenBank/DDBJ databases">
        <authorList>
            <person name="Li T."/>
            <person name="Hu X."/>
            <person name="Zhang T."/>
            <person name="Song X."/>
            <person name="Zhang H."/>
            <person name="Dai N."/>
            <person name="Sheng W."/>
            <person name="Hou X."/>
            <person name="Wei L."/>
        </authorList>
    </citation>
    <scope>NUCLEOTIDE SEQUENCE</scope>
    <source>
        <strain evidence="1">G02</strain>
        <tissue evidence="1">Leaf</tissue>
    </source>
</reference>
<organism evidence="1">
    <name type="scientific">Sesamum radiatum</name>
    <name type="common">Black benniseed</name>
    <dbReference type="NCBI Taxonomy" id="300843"/>
    <lineage>
        <taxon>Eukaryota</taxon>
        <taxon>Viridiplantae</taxon>
        <taxon>Streptophyta</taxon>
        <taxon>Embryophyta</taxon>
        <taxon>Tracheophyta</taxon>
        <taxon>Spermatophyta</taxon>
        <taxon>Magnoliopsida</taxon>
        <taxon>eudicotyledons</taxon>
        <taxon>Gunneridae</taxon>
        <taxon>Pentapetalae</taxon>
        <taxon>asterids</taxon>
        <taxon>lamiids</taxon>
        <taxon>Lamiales</taxon>
        <taxon>Pedaliaceae</taxon>
        <taxon>Sesamum</taxon>
    </lineage>
</organism>
<proteinExistence type="predicted"/>
<name>A0AAW2W192_SESRA</name>
<gene>
    <name evidence="1" type="ORF">Sradi_0207800</name>
</gene>
<sequence>MHIEKNVFDNILNTMMEIKGKTKDNLNAQKDLKIICNGPELEVEERRPTVMPKILYILTKEQKRRIYEWITHLKFSNGYASNLTCCVNMKELRLHGMKSHDCHVFMQKLILIAFHEMLPESVWSALSCRNDDLSMNDTHIQQSIFNYPGRASGASKNSCLSGSGCHIIDTYILTNCEAFTLYYESFLNELYVKYHPKDPIIEELVNTLFKD</sequence>
<evidence type="ECO:0000313" key="1">
    <source>
        <dbReference type="EMBL" id="KAL0434999.1"/>
    </source>
</evidence>
<protein>
    <submittedName>
        <fullName evidence="1">Uncharacterized protein</fullName>
    </submittedName>
</protein>
<dbReference type="PANTHER" id="PTHR10775:SF182">
    <property type="entry name" value="TRANSPOSON, EN_SPM-LIKE, TRANSPOSASE-ASSOCIATED DOMAIN PROTEIN-RELATED"/>
    <property type="match status" value="1"/>
</dbReference>
<dbReference type="EMBL" id="JACGWJ010000002">
    <property type="protein sequence ID" value="KAL0434999.1"/>
    <property type="molecule type" value="Genomic_DNA"/>
</dbReference>
<dbReference type="PANTHER" id="PTHR10775">
    <property type="entry name" value="OS08G0208400 PROTEIN"/>
    <property type="match status" value="1"/>
</dbReference>
<reference evidence="1" key="2">
    <citation type="journal article" date="2024" name="Plant">
        <title>Genomic evolution and insights into agronomic trait innovations of Sesamum species.</title>
        <authorList>
            <person name="Miao H."/>
            <person name="Wang L."/>
            <person name="Qu L."/>
            <person name="Liu H."/>
            <person name="Sun Y."/>
            <person name="Le M."/>
            <person name="Wang Q."/>
            <person name="Wei S."/>
            <person name="Zheng Y."/>
            <person name="Lin W."/>
            <person name="Duan Y."/>
            <person name="Cao H."/>
            <person name="Xiong S."/>
            <person name="Wang X."/>
            <person name="Wei L."/>
            <person name="Li C."/>
            <person name="Ma Q."/>
            <person name="Ju M."/>
            <person name="Zhao R."/>
            <person name="Li G."/>
            <person name="Mu C."/>
            <person name="Tian Q."/>
            <person name="Mei H."/>
            <person name="Zhang T."/>
            <person name="Gao T."/>
            <person name="Zhang H."/>
        </authorList>
    </citation>
    <scope>NUCLEOTIDE SEQUENCE</scope>
    <source>
        <strain evidence="1">G02</strain>
    </source>
</reference>
<accession>A0AAW2W192</accession>
<comment type="caution">
    <text evidence="1">The sequence shown here is derived from an EMBL/GenBank/DDBJ whole genome shotgun (WGS) entry which is preliminary data.</text>
</comment>
<dbReference type="AlphaFoldDB" id="A0AAW2W192"/>